<sequence length="41" mass="4709">MTDKELKELKDTLWHSADVLRASAHLAANKYGQPYSWAYLS</sequence>
<protein>
    <submittedName>
        <fullName evidence="1">Uncharacterized protein</fullName>
    </submittedName>
</protein>
<accession>A0A6N2RFN1</accession>
<evidence type="ECO:0000313" key="1">
    <source>
        <dbReference type="EMBL" id="VYS79792.1"/>
    </source>
</evidence>
<dbReference type="AlphaFoldDB" id="A0A6N2RFN1"/>
<proteinExistence type="predicted"/>
<organism evidence="1">
    <name type="scientific">Anaerostipes hadrus</name>
    <dbReference type="NCBI Taxonomy" id="649756"/>
    <lineage>
        <taxon>Bacteria</taxon>
        <taxon>Bacillati</taxon>
        <taxon>Bacillota</taxon>
        <taxon>Clostridia</taxon>
        <taxon>Lachnospirales</taxon>
        <taxon>Lachnospiraceae</taxon>
        <taxon>Anaerostipes</taxon>
    </lineage>
</organism>
<name>A0A6N2RFN1_ANAHA</name>
<reference evidence="1" key="1">
    <citation type="submission" date="2019-11" db="EMBL/GenBank/DDBJ databases">
        <authorList>
            <person name="Feng L."/>
        </authorList>
    </citation>
    <scope>NUCLEOTIDE SEQUENCE</scope>
    <source>
        <strain evidence="1">AhadrusLFYP4</strain>
    </source>
</reference>
<gene>
    <name evidence="1" type="ORF">AHLFYP4_00442</name>
</gene>
<dbReference type="EMBL" id="CACRSX010000008">
    <property type="protein sequence ID" value="VYS79792.1"/>
    <property type="molecule type" value="Genomic_DNA"/>
</dbReference>
<dbReference type="RefSeq" id="WP_421721360.1">
    <property type="nucleotide sequence ID" value="NZ_CACRSX010000008.1"/>
</dbReference>